<name>A0A8S5UJP5_9CAUD</name>
<reference evidence="1" key="1">
    <citation type="journal article" date="2021" name="Proc. Natl. Acad. Sci. U.S.A.">
        <title>A Catalog of Tens of Thousands of Viruses from Human Metagenomes Reveals Hidden Associations with Chronic Diseases.</title>
        <authorList>
            <person name="Tisza M.J."/>
            <person name="Buck C.B."/>
        </authorList>
    </citation>
    <scope>NUCLEOTIDE SEQUENCE</scope>
    <source>
        <strain evidence="1">Ctvph17</strain>
    </source>
</reference>
<evidence type="ECO:0000313" key="1">
    <source>
        <dbReference type="EMBL" id="DAF94652.1"/>
    </source>
</evidence>
<accession>A0A8S5UJP5</accession>
<proteinExistence type="predicted"/>
<protein>
    <submittedName>
        <fullName evidence="1">Uncharacterized protein</fullName>
    </submittedName>
</protein>
<organism evidence="1">
    <name type="scientific">Siphoviridae sp. ctvph17</name>
    <dbReference type="NCBI Taxonomy" id="2825724"/>
    <lineage>
        <taxon>Viruses</taxon>
        <taxon>Duplodnaviria</taxon>
        <taxon>Heunggongvirae</taxon>
        <taxon>Uroviricota</taxon>
        <taxon>Caudoviricetes</taxon>
    </lineage>
</organism>
<dbReference type="EMBL" id="BK016095">
    <property type="protein sequence ID" value="DAF94652.1"/>
    <property type="molecule type" value="Genomic_DNA"/>
</dbReference>
<sequence>MLTIGGRPSFLESAHNLFREFQVCVVSQVTAFPVVF</sequence>